<dbReference type="Proteomes" id="UP000030403">
    <property type="component" value="Unassembled WGS sequence"/>
</dbReference>
<evidence type="ECO:0000256" key="3">
    <source>
        <dbReference type="ARBA" id="ARBA00022490"/>
    </source>
</evidence>
<feature type="binding site" evidence="10">
    <location>
        <position position="89"/>
    </location>
    <ligand>
        <name>Fe cation</name>
        <dbReference type="ChEBI" id="CHEBI:24875"/>
    </ligand>
</feature>
<evidence type="ECO:0000313" key="12">
    <source>
        <dbReference type="Proteomes" id="UP000030403"/>
    </source>
</evidence>
<evidence type="ECO:0000256" key="9">
    <source>
        <dbReference type="PIRSR" id="PIRSR602481-1"/>
    </source>
</evidence>
<feature type="binding site" evidence="9">
    <location>
        <position position="95"/>
    </location>
    <ligand>
        <name>Zn(2+)</name>
        <dbReference type="ChEBI" id="CHEBI:29105"/>
    </ligand>
</feature>
<protein>
    <submittedName>
        <fullName evidence="11">Fur family transcriptional regulator</fullName>
    </submittedName>
</protein>
<comment type="cofactor">
    <cofactor evidence="10">
        <name>Mn(2+)</name>
        <dbReference type="ChEBI" id="CHEBI:29035"/>
    </cofactor>
    <cofactor evidence="10">
        <name>Fe(2+)</name>
        <dbReference type="ChEBI" id="CHEBI:29033"/>
    </cofactor>
    <text evidence="10">Binds 1 Mn(2+) or Fe(2+) ion per subunit.</text>
</comment>
<dbReference type="GO" id="GO:1900376">
    <property type="term" value="P:regulation of secondary metabolite biosynthetic process"/>
    <property type="evidence" value="ECO:0007669"/>
    <property type="project" value="TreeGrafter"/>
</dbReference>
<dbReference type="PANTHER" id="PTHR33202">
    <property type="entry name" value="ZINC UPTAKE REGULATION PROTEIN"/>
    <property type="match status" value="1"/>
</dbReference>
<dbReference type="Gene3D" id="3.30.1490.190">
    <property type="match status" value="1"/>
</dbReference>
<dbReference type="SUPFAM" id="SSF46785">
    <property type="entry name" value="Winged helix' DNA-binding domain"/>
    <property type="match status" value="1"/>
</dbReference>
<dbReference type="GO" id="GO:0000976">
    <property type="term" value="F:transcription cis-regulatory region binding"/>
    <property type="evidence" value="ECO:0007669"/>
    <property type="project" value="TreeGrafter"/>
</dbReference>
<keyword evidence="5 9" id="KW-0862">Zinc</keyword>
<dbReference type="PANTHER" id="PTHR33202:SF1">
    <property type="entry name" value="FERRIC UPTAKE REGULATION PROTEIN"/>
    <property type="match status" value="1"/>
</dbReference>
<comment type="similarity">
    <text evidence="2">Belongs to the Fur family.</text>
</comment>
<evidence type="ECO:0000256" key="10">
    <source>
        <dbReference type="PIRSR" id="PIRSR602481-2"/>
    </source>
</evidence>
<dbReference type="InterPro" id="IPR043135">
    <property type="entry name" value="Fur_C"/>
</dbReference>
<gene>
    <name evidence="11" type="ORF">N783_16535</name>
</gene>
<organism evidence="11 12">
    <name type="scientific">Pontibacillus marinus BH030004 = DSM 16465</name>
    <dbReference type="NCBI Taxonomy" id="1385511"/>
    <lineage>
        <taxon>Bacteria</taxon>
        <taxon>Bacillati</taxon>
        <taxon>Bacillota</taxon>
        <taxon>Bacilli</taxon>
        <taxon>Bacillales</taxon>
        <taxon>Bacillaceae</taxon>
        <taxon>Pontibacillus</taxon>
    </lineage>
</organism>
<feature type="binding site" evidence="9">
    <location>
        <position position="132"/>
    </location>
    <ligand>
        <name>Zn(2+)</name>
        <dbReference type="ChEBI" id="CHEBI:29105"/>
    </ligand>
</feature>
<evidence type="ECO:0000256" key="5">
    <source>
        <dbReference type="ARBA" id="ARBA00022833"/>
    </source>
</evidence>
<keyword evidence="10" id="KW-0408">Iron</keyword>
<keyword evidence="7" id="KW-0238">DNA-binding</keyword>
<dbReference type="eggNOG" id="COG0735">
    <property type="taxonomic scope" value="Bacteria"/>
</dbReference>
<comment type="cofactor">
    <cofactor evidence="9">
        <name>Zn(2+)</name>
        <dbReference type="ChEBI" id="CHEBI:29105"/>
    </cofactor>
    <text evidence="9">Binds 1 zinc ion per subunit.</text>
</comment>
<dbReference type="OrthoDB" id="8659436at2"/>
<dbReference type="Pfam" id="PF01475">
    <property type="entry name" value="FUR"/>
    <property type="match status" value="1"/>
</dbReference>
<comment type="caution">
    <text evidence="11">The sequence shown here is derived from an EMBL/GenBank/DDBJ whole genome shotgun (WGS) entry which is preliminary data.</text>
</comment>
<evidence type="ECO:0000256" key="4">
    <source>
        <dbReference type="ARBA" id="ARBA00022491"/>
    </source>
</evidence>
<dbReference type="GO" id="GO:0045892">
    <property type="term" value="P:negative regulation of DNA-templated transcription"/>
    <property type="evidence" value="ECO:0007669"/>
    <property type="project" value="TreeGrafter"/>
</dbReference>
<dbReference type="GO" id="GO:0008270">
    <property type="term" value="F:zinc ion binding"/>
    <property type="evidence" value="ECO:0007669"/>
    <property type="project" value="TreeGrafter"/>
</dbReference>
<dbReference type="InterPro" id="IPR036390">
    <property type="entry name" value="WH_DNA-bd_sf"/>
</dbReference>
<sequence length="140" mass="16394">MNVERALQILKDNGYKHTKQREKLLEILSLYDQYVSAQNVWKRLQEEFSGASYDTVYRNLYTMAELSILEYTVLNGEKHFGFHCETHGHHHHFICKSCGTMTPIDVCPIEKVESNLPNYQIDNHFFEVYGQCPSCQINQC</sequence>
<reference evidence="11 12" key="1">
    <citation type="submission" date="2013-08" db="EMBL/GenBank/DDBJ databases">
        <authorList>
            <person name="Huang J."/>
            <person name="Wang G."/>
        </authorList>
    </citation>
    <scope>NUCLEOTIDE SEQUENCE [LARGE SCALE GENOMIC DNA]</scope>
    <source>
        <strain evidence="11 12">BH030004</strain>
    </source>
</reference>
<dbReference type="InterPro" id="IPR002481">
    <property type="entry name" value="FUR"/>
</dbReference>
<dbReference type="AlphaFoldDB" id="A0A0A5G0H3"/>
<feature type="binding site" evidence="9">
    <location>
        <position position="98"/>
    </location>
    <ligand>
        <name>Zn(2+)</name>
        <dbReference type="ChEBI" id="CHEBI:29105"/>
    </ligand>
</feature>
<keyword evidence="9" id="KW-0479">Metal-binding</keyword>
<dbReference type="CDD" id="cd07153">
    <property type="entry name" value="Fur_like"/>
    <property type="match status" value="1"/>
</dbReference>
<keyword evidence="12" id="KW-1185">Reference proteome</keyword>
<evidence type="ECO:0000313" key="11">
    <source>
        <dbReference type="EMBL" id="KGX84603.1"/>
    </source>
</evidence>
<feature type="binding site" evidence="10">
    <location>
        <position position="124"/>
    </location>
    <ligand>
        <name>Fe cation</name>
        <dbReference type="ChEBI" id="CHEBI:24875"/>
    </ligand>
</feature>
<comment type="subcellular location">
    <subcellularLocation>
        <location evidence="1">Cytoplasm</location>
    </subcellularLocation>
</comment>
<dbReference type="RefSeq" id="WP_027446020.1">
    <property type="nucleotide sequence ID" value="NZ_AULJ01000019.1"/>
</dbReference>
<evidence type="ECO:0000256" key="8">
    <source>
        <dbReference type="ARBA" id="ARBA00023163"/>
    </source>
</evidence>
<evidence type="ECO:0000256" key="2">
    <source>
        <dbReference type="ARBA" id="ARBA00007957"/>
    </source>
</evidence>
<dbReference type="STRING" id="1385511.GCA_000425225_02005"/>
<feature type="binding site" evidence="10">
    <location>
        <position position="110"/>
    </location>
    <ligand>
        <name>Fe cation</name>
        <dbReference type="ChEBI" id="CHEBI:24875"/>
    </ligand>
</feature>
<accession>A0A0A5G0H3</accession>
<keyword evidence="8" id="KW-0804">Transcription</keyword>
<evidence type="ECO:0000256" key="6">
    <source>
        <dbReference type="ARBA" id="ARBA00023015"/>
    </source>
</evidence>
<evidence type="ECO:0000256" key="1">
    <source>
        <dbReference type="ARBA" id="ARBA00004496"/>
    </source>
</evidence>
<evidence type="ECO:0000256" key="7">
    <source>
        <dbReference type="ARBA" id="ARBA00023125"/>
    </source>
</evidence>
<keyword evidence="3" id="KW-0963">Cytoplasm</keyword>
<dbReference type="Gene3D" id="1.10.10.10">
    <property type="entry name" value="Winged helix-like DNA-binding domain superfamily/Winged helix DNA-binding domain"/>
    <property type="match status" value="1"/>
</dbReference>
<dbReference type="EMBL" id="AVPF01000052">
    <property type="protein sequence ID" value="KGX84603.1"/>
    <property type="molecule type" value="Genomic_DNA"/>
</dbReference>
<feature type="binding site" evidence="9">
    <location>
        <position position="135"/>
    </location>
    <ligand>
        <name>Zn(2+)</name>
        <dbReference type="ChEBI" id="CHEBI:29105"/>
    </ligand>
</feature>
<dbReference type="InterPro" id="IPR036388">
    <property type="entry name" value="WH-like_DNA-bd_sf"/>
</dbReference>
<dbReference type="GO" id="GO:0003700">
    <property type="term" value="F:DNA-binding transcription factor activity"/>
    <property type="evidence" value="ECO:0007669"/>
    <property type="project" value="InterPro"/>
</dbReference>
<keyword evidence="6" id="KW-0805">Transcription regulation</keyword>
<dbReference type="GO" id="GO:0005737">
    <property type="term" value="C:cytoplasm"/>
    <property type="evidence" value="ECO:0007669"/>
    <property type="project" value="UniProtKB-SubCell"/>
</dbReference>
<proteinExistence type="inferred from homology"/>
<name>A0A0A5G0H3_9BACI</name>
<keyword evidence="4" id="KW-0678">Repressor</keyword>